<organism evidence="1 2">
    <name type="scientific">Microthyrium microscopicum</name>
    <dbReference type="NCBI Taxonomy" id="703497"/>
    <lineage>
        <taxon>Eukaryota</taxon>
        <taxon>Fungi</taxon>
        <taxon>Dikarya</taxon>
        <taxon>Ascomycota</taxon>
        <taxon>Pezizomycotina</taxon>
        <taxon>Dothideomycetes</taxon>
        <taxon>Dothideomycetes incertae sedis</taxon>
        <taxon>Microthyriales</taxon>
        <taxon>Microthyriaceae</taxon>
        <taxon>Microthyrium</taxon>
    </lineage>
</organism>
<dbReference type="OrthoDB" id="3535423at2759"/>
<dbReference type="EMBL" id="MU004234">
    <property type="protein sequence ID" value="KAF2670417.1"/>
    <property type="molecule type" value="Genomic_DNA"/>
</dbReference>
<dbReference type="AlphaFoldDB" id="A0A6A6UG37"/>
<name>A0A6A6UG37_9PEZI</name>
<dbReference type="SUPFAM" id="SSF51735">
    <property type="entry name" value="NAD(P)-binding Rossmann-fold domains"/>
    <property type="match status" value="1"/>
</dbReference>
<dbReference type="PANTHER" id="PTHR14097">
    <property type="entry name" value="OXIDOREDUCTASE HTATIP2"/>
    <property type="match status" value="1"/>
</dbReference>
<protein>
    <recommendedName>
        <fullName evidence="3">NAD(P)-binding domain-containing protein</fullName>
    </recommendedName>
</protein>
<evidence type="ECO:0000313" key="2">
    <source>
        <dbReference type="Proteomes" id="UP000799302"/>
    </source>
</evidence>
<dbReference type="Gene3D" id="3.40.50.720">
    <property type="entry name" value="NAD(P)-binding Rossmann-like Domain"/>
    <property type="match status" value="1"/>
</dbReference>
<dbReference type="InterPro" id="IPR036291">
    <property type="entry name" value="NAD(P)-bd_dom_sf"/>
</dbReference>
<dbReference type="Proteomes" id="UP000799302">
    <property type="component" value="Unassembled WGS sequence"/>
</dbReference>
<accession>A0A6A6UG37</accession>
<evidence type="ECO:0000313" key="1">
    <source>
        <dbReference type="EMBL" id="KAF2670417.1"/>
    </source>
</evidence>
<sequence>MKVLITGATGLIGGGALNQALLRPEINSIIALSRKDLPANISSHHKVKTFIIKDFSKWESGILEEIKNADAMIWALGTSDNNQGPNLEYPVAFQDAFVQVLEPRNGKAPFRWIQLSGKFVVQDQSAPLWFLETPRKTKGRCDTRTLQRNSEHGDTWHSIVVKPGGVFPKGSVTAGLMSTILGRGWVIQDDELGAVMVDLAINGCVGDEDSVMLNQGLVQRGKELLQGA</sequence>
<reference evidence="1" key="1">
    <citation type="journal article" date="2020" name="Stud. Mycol.">
        <title>101 Dothideomycetes genomes: a test case for predicting lifestyles and emergence of pathogens.</title>
        <authorList>
            <person name="Haridas S."/>
            <person name="Albert R."/>
            <person name="Binder M."/>
            <person name="Bloem J."/>
            <person name="Labutti K."/>
            <person name="Salamov A."/>
            <person name="Andreopoulos B."/>
            <person name="Baker S."/>
            <person name="Barry K."/>
            <person name="Bills G."/>
            <person name="Bluhm B."/>
            <person name="Cannon C."/>
            <person name="Castanera R."/>
            <person name="Culley D."/>
            <person name="Daum C."/>
            <person name="Ezra D."/>
            <person name="Gonzalez J."/>
            <person name="Henrissat B."/>
            <person name="Kuo A."/>
            <person name="Liang C."/>
            <person name="Lipzen A."/>
            <person name="Lutzoni F."/>
            <person name="Magnuson J."/>
            <person name="Mondo S."/>
            <person name="Nolan M."/>
            <person name="Ohm R."/>
            <person name="Pangilinan J."/>
            <person name="Park H.-J."/>
            <person name="Ramirez L."/>
            <person name="Alfaro M."/>
            <person name="Sun H."/>
            <person name="Tritt A."/>
            <person name="Yoshinaga Y."/>
            <person name="Zwiers L.-H."/>
            <person name="Turgeon B."/>
            <person name="Goodwin S."/>
            <person name="Spatafora J."/>
            <person name="Crous P."/>
            <person name="Grigoriev I."/>
        </authorList>
    </citation>
    <scope>NUCLEOTIDE SEQUENCE</scope>
    <source>
        <strain evidence="1">CBS 115976</strain>
    </source>
</reference>
<gene>
    <name evidence="1" type="ORF">BT63DRAFT_439460</name>
</gene>
<keyword evidence="2" id="KW-1185">Reference proteome</keyword>
<proteinExistence type="predicted"/>
<dbReference type="PANTHER" id="PTHR14097:SF9">
    <property type="entry name" value="EPIMERASE, PUTATIVE (AFU_ORTHOLOGUE AFUA_8G07320)-RELATED"/>
    <property type="match status" value="1"/>
</dbReference>
<evidence type="ECO:0008006" key="3">
    <source>
        <dbReference type="Google" id="ProtNLM"/>
    </source>
</evidence>